<protein>
    <submittedName>
        <fullName evidence="1">13700_t:CDS:1</fullName>
    </submittedName>
</protein>
<organism evidence="1 2">
    <name type="scientific">Acaulospora colombiana</name>
    <dbReference type="NCBI Taxonomy" id="27376"/>
    <lineage>
        <taxon>Eukaryota</taxon>
        <taxon>Fungi</taxon>
        <taxon>Fungi incertae sedis</taxon>
        <taxon>Mucoromycota</taxon>
        <taxon>Glomeromycotina</taxon>
        <taxon>Glomeromycetes</taxon>
        <taxon>Diversisporales</taxon>
        <taxon>Acaulosporaceae</taxon>
        <taxon>Acaulospora</taxon>
    </lineage>
</organism>
<proteinExistence type="predicted"/>
<reference evidence="1" key="1">
    <citation type="submission" date="2021-06" db="EMBL/GenBank/DDBJ databases">
        <authorList>
            <person name="Kallberg Y."/>
            <person name="Tangrot J."/>
            <person name="Rosling A."/>
        </authorList>
    </citation>
    <scope>NUCLEOTIDE SEQUENCE</scope>
    <source>
        <strain evidence="1">CL356</strain>
    </source>
</reference>
<evidence type="ECO:0000313" key="2">
    <source>
        <dbReference type="Proteomes" id="UP000789525"/>
    </source>
</evidence>
<accession>A0ACA9QEC2</accession>
<keyword evidence="2" id="KW-1185">Reference proteome</keyword>
<feature type="non-terminal residue" evidence="1">
    <location>
        <position position="1"/>
    </location>
</feature>
<comment type="caution">
    <text evidence="1">The sequence shown here is derived from an EMBL/GenBank/DDBJ whole genome shotgun (WGS) entry which is preliminary data.</text>
</comment>
<gene>
    <name evidence="1" type="ORF">ACOLOM_LOCUS12170</name>
</gene>
<dbReference type="EMBL" id="CAJVPT010047831">
    <property type="protein sequence ID" value="CAG8740861.1"/>
    <property type="molecule type" value="Genomic_DNA"/>
</dbReference>
<dbReference type="Proteomes" id="UP000789525">
    <property type="component" value="Unassembled WGS sequence"/>
</dbReference>
<evidence type="ECO:0000313" key="1">
    <source>
        <dbReference type="EMBL" id="CAG8740861.1"/>
    </source>
</evidence>
<sequence>LFARWTFQSLQTLYIFTHLEEYTLQPNWLPGFLLRHQKSLLELGISFYPRYDNNLETASLGVSILNFFHHCPNLIKVGLNIQVFEWMQVAGTWKSRKWPRPPVVILLGLYPGTGLPSEDLERLVPIKDKWGTKKIVVSMGWAELGVKRASTSRWKALFSQPQNDLLRISNSIGIPILDQYGTSLQEFLE</sequence>
<name>A0ACA9QEC2_9GLOM</name>